<dbReference type="Proteomes" id="UP001153292">
    <property type="component" value="Chromosome 22"/>
</dbReference>
<dbReference type="Pfam" id="PF20209">
    <property type="entry name" value="DUF6570"/>
    <property type="match status" value="1"/>
</dbReference>
<evidence type="ECO:0000256" key="2">
    <source>
        <dbReference type="SAM" id="MobiDB-lite"/>
    </source>
</evidence>
<accession>A0ABN8B1Z5</accession>
<protein>
    <recommendedName>
        <fullName evidence="8">Helitron helicase-like domain-containing protein</fullName>
    </recommendedName>
</protein>
<feature type="compositionally biased region" description="Basic and acidic residues" evidence="2">
    <location>
        <begin position="108"/>
        <end position="118"/>
    </location>
</feature>
<keyword evidence="7" id="KW-1185">Reference proteome</keyword>
<keyword evidence="1" id="KW-0175">Coiled coil</keyword>
<dbReference type="PANTHER" id="PTHR47642:SF5">
    <property type="entry name" value="ATP-DEPENDENT DNA HELICASE"/>
    <property type="match status" value="1"/>
</dbReference>
<evidence type="ECO:0000256" key="1">
    <source>
        <dbReference type="SAM" id="Coils"/>
    </source>
</evidence>
<feature type="compositionally biased region" description="Basic and acidic residues" evidence="2">
    <location>
        <begin position="208"/>
        <end position="230"/>
    </location>
</feature>
<organism evidence="6 7">
    <name type="scientific">Chilo suppressalis</name>
    <name type="common">Asiatic rice borer moth</name>
    <dbReference type="NCBI Taxonomy" id="168631"/>
    <lineage>
        <taxon>Eukaryota</taxon>
        <taxon>Metazoa</taxon>
        <taxon>Ecdysozoa</taxon>
        <taxon>Arthropoda</taxon>
        <taxon>Hexapoda</taxon>
        <taxon>Insecta</taxon>
        <taxon>Pterygota</taxon>
        <taxon>Neoptera</taxon>
        <taxon>Endopterygota</taxon>
        <taxon>Lepidoptera</taxon>
        <taxon>Glossata</taxon>
        <taxon>Ditrysia</taxon>
        <taxon>Pyraloidea</taxon>
        <taxon>Crambidae</taxon>
        <taxon>Crambinae</taxon>
        <taxon>Chilo</taxon>
    </lineage>
</organism>
<dbReference type="InterPro" id="IPR025476">
    <property type="entry name" value="Helitron_helicase-like"/>
</dbReference>
<dbReference type="InterPro" id="IPR006578">
    <property type="entry name" value="MADF-dom"/>
</dbReference>
<dbReference type="InterPro" id="IPR046700">
    <property type="entry name" value="DUF6570"/>
</dbReference>
<evidence type="ECO:0000259" key="4">
    <source>
        <dbReference type="Pfam" id="PF14214"/>
    </source>
</evidence>
<dbReference type="EMBL" id="OU963915">
    <property type="protein sequence ID" value="CAH0403015.1"/>
    <property type="molecule type" value="Genomic_DNA"/>
</dbReference>
<dbReference type="PANTHER" id="PTHR47642">
    <property type="entry name" value="ATP-DEPENDENT DNA HELICASE"/>
    <property type="match status" value="1"/>
</dbReference>
<reference evidence="6" key="1">
    <citation type="submission" date="2021-12" db="EMBL/GenBank/DDBJ databases">
        <authorList>
            <person name="King R."/>
        </authorList>
    </citation>
    <scope>NUCLEOTIDE SEQUENCE</scope>
</reference>
<dbReference type="Pfam" id="PF14214">
    <property type="entry name" value="Helitron_like_N"/>
    <property type="match status" value="1"/>
</dbReference>
<dbReference type="InterPro" id="IPR051055">
    <property type="entry name" value="PIF1_helicase"/>
</dbReference>
<sequence length="1568" mass="181202">MLQSSSYGGTAEVKAAGFLYPARFEVYERNTGILRGVFGREGYAIKRLLFSGNLSSGHYDFCSPIGSEELLNNTYDNTQESLVNKTQDSKVGRPRRNKGGRPKKSKKTRSEQVLEAKQKYKQTHPKINRPAVAYRTATDLEESQGQHLQVNTELVIPKTSVYSMTYTPKSPTPISMTYTPKHSASLVADKSGDTLSQKILSIPRKRKSSEDLKKYNKEKKRESRNKEDVKIKERIRNRLSKRLQRSQESTRKRDNVRARNMLAHGVLREDPVYRENEQARNTAAHRVLRENPVYKENEQVRNTTAHRVLREDPVYRQNEQARNTTAHRVLREDPVYRENEQARDTTAHRVLREDPVYRENEQARDTTAHRVLREDPVYRDEEQSHNTIEHQLNRQDSDYVEREKETHVLQQLTPLEERIVSPRHIFLKIVRRGQGLGYQHGLVGNVVNVPVDVNTMVSALPRHASDSHIITLVLKRKMCYKHGRQERIRPAIVREAAKYLVQTELFKELNITYDDNWAYDDEVDGDNDRIDNNECTCELGELIDEPVNPGNAETLLDNEQDVVITMAPGEGKYPLSLLYDDFLEELAFIKIHGGIKRQFKIKLSSSDIMKSEITRYDRRAMRPDYLFTLLKKQQMTQIGGHIATCLRKKTVNGAPILVNNLLNDDYLQNLIQHDDGYRILSSVRNSPAHWEEEKKKLLAMIRQFGVPTLFMTISAAETQWPHLIKQLKSTVDKEEVSLEESQNIPYAEKVRLIQSDPFICATFFETRYKELKKTWLSPVGPFGKLKINHQYHRIEFQNRGSPHAHMMLWIEDAPIFIPGDQSSTEKVIMFVDQIISCNSEDLDEDLVKIQTHKHTHSCHPKPSRPCRFGIPFFPMDKTRLLTPLEEDNPSLKEWKEVSKKLKDDLVNIPPHLTFDEYLASTELNIEKYIWAVRSTLKRPKIYLQRRPKDVMVNPFCEKVLELQRANMDCQFILDPFACSVYIVDYINKADRGMSNLLRAAVEEAKNGNSSIRDSLRAISKVFLNSSEISAQEAIYCLAGLPMSQASESDVYINTGHPNERVGILKSFIDLQSLDPSSTDIFKKKLLDHYKNRPRDQTFDTMSLAYFAAYYTFSTKISRTHEGENTDHECIGNWIELLNNDGYVRKRRKPRAIRFRRYNRAQDPDNFYREQLMLYTNWRDEISELVNDVINLEQKFIELSDEIRSESLQFNRLGGPDEFEALLDAIRNVDKDKEDEDSAVKEKARPLDDYELETQEGDPDHCLQLHGNQSDLWWSRRGQKQYKDRNKKNDAFEEISQVLNIPKKDVETKIHVLRTQFTREKKKMSAKKTTGSGAIEKCLPRLCKSIIGNELSSLRQEPSNRLPSESSKSKVCGGVYMDLETELRLKKLCKYTQAITTSSQLAGFNGIGLVDENNALESGMESEPSQSPRPNATTSTSSRKRNKTDESNEILEVLKSAKKKMDEREKKDPFDIYGEYIAAELRSVKDDQAVTQAKYHINNILYELKMGRYNTYGYQTASSHPSSTPNNVQETEIREIERHETNRLDALRDETEDSAILNLVNYLSDESTQ</sequence>
<feature type="compositionally biased region" description="Basic residues" evidence="2">
    <location>
        <begin position="92"/>
        <end position="107"/>
    </location>
</feature>
<evidence type="ECO:0008006" key="8">
    <source>
        <dbReference type="Google" id="ProtNLM"/>
    </source>
</evidence>
<feature type="coiled-coil region" evidence="1">
    <location>
        <begin position="1174"/>
        <end position="1201"/>
    </location>
</feature>
<feature type="region of interest" description="Disordered" evidence="2">
    <location>
        <begin position="81"/>
        <end position="129"/>
    </location>
</feature>
<name>A0ABN8B1Z5_CHISP</name>
<feature type="compositionally biased region" description="Polar residues" evidence="2">
    <location>
        <begin position="1422"/>
        <end position="1431"/>
    </location>
</feature>
<dbReference type="Pfam" id="PF10545">
    <property type="entry name" value="MADF_DNA_bdg"/>
    <property type="match status" value="1"/>
</dbReference>
<feature type="region of interest" description="Disordered" evidence="2">
    <location>
        <begin position="198"/>
        <end position="230"/>
    </location>
</feature>
<feature type="region of interest" description="Disordered" evidence="2">
    <location>
        <begin position="1416"/>
        <end position="1449"/>
    </location>
</feature>
<feature type="domain" description="MADF" evidence="3">
    <location>
        <begin position="1273"/>
        <end position="1327"/>
    </location>
</feature>
<feature type="domain" description="DUF6570" evidence="5">
    <location>
        <begin position="408"/>
        <end position="513"/>
    </location>
</feature>
<feature type="domain" description="Helitron helicase-like" evidence="4">
    <location>
        <begin position="677"/>
        <end position="808"/>
    </location>
</feature>
<proteinExistence type="predicted"/>
<evidence type="ECO:0000313" key="6">
    <source>
        <dbReference type="EMBL" id="CAH0403015.1"/>
    </source>
</evidence>
<gene>
    <name evidence="6" type="ORF">CHILSU_LOCUS6275</name>
</gene>
<evidence type="ECO:0000259" key="5">
    <source>
        <dbReference type="Pfam" id="PF20209"/>
    </source>
</evidence>
<evidence type="ECO:0000259" key="3">
    <source>
        <dbReference type="Pfam" id="PF10545"/>
    </source>
</evidence>
<evidence type="ECO:0000313" key="7">
    <source>
        <dbReference type="Proteomes" id="UP001153292"/>
    </source>
</evidence>